<dbReference type="Gene3D" id="3.10.180.10">
    <property type="entry name" value="2,3-Dihydroxybiphenyl 1,2-Dioxygenase, domain 1"/>
    <property type="match status" value="1"/>
</dbReference>
<dbReference type="SUPFAM" id="SSF54593">
    <property type="entry name" value="Glyoxalase/Bleomycin resistance protein/Dihydroxybiphenyl dioxygenase"/>
    <property type="match status" value="1"/>
</dbReference>
<dbReference type="InterPro" id="IPR029068">
    <property type="entry name" value="Glyas_Bleomycin-R_OHBP_Dase"/>
</dbReference>
<dbReference type="Pfam" id="PF18029">
    <property type="entry name" value="Glyoxalase_6"/>
    <property type="match status" value="1"/>
</dbReference>
<dbReference type="Proteomes" id="UP000315439">
    <property type="component" value="Unassembled WGS sequence"/>
</dbReference>
<accession>A0A545UIE7</accession>
<sequence>MAKILGLGGVFFKSKDPENLAKWYQKWLNMEMAFPYGMSFKPEAIPENGYQVWGAFKQETEYFMPGSKDYMFNLMVDDLDAMLEQLKPSGCQIMADTEKSEYGYFGWFIDPDGNKVELWQPPEKPPSE</sequence>
<dbReference type="AlphaFoldDB" id="A0A545UIE7"/>
<proteinExistence type="predicted"/>
<dbReference type="PROSITE" id="PS51819">
    <property type="entry name" value="VOC"/>
    <property type="match status" value="1"/>
</dbReference>
<evidence type="ECO:0000313" key="2">
    <source>
        <dbReference type="EMBL" id="TQV89230.1"/>
    </source>
</evidence>
<dbReference type="RefSeq" id="WP_142892080.1">
    <property type="nucleotide sequence ID" value="NZ_ML660161.1"/>
</dbReference>
<dbReference type="PANTHER" id="PTHR33993">
    <property type="entry name" value="GLYOXALASE-RELATED"/>
    <property type="match status" value="1"/>
</dbReference>
<dbReference type="OrthoDB" id="9799428at2"/>
<dbReference type="InterPro" id="IPR052164">
    <property type="entry name" value="Anthracycline_SecMetBiosynth"/>
</dbReference>
<gene>
    <name evidence="2" type="ORF">FLL46_03625</name>
</gene>
<comment type="caution">
    <text evidence="2">The sequence shown here is derived from an EMBL/GenBank/DDBJ whole genome shotgun (WGS) entry which is preliminary data.</text>
</comment>
<dbReference type="InterPro" id="IPR037523">
    <property type="entry name" value="VOC_core"/>
</dbReference>
<reference evidence="2 3" key="1">
    <citation type="submission" date="2019-07" db="EMBL/GenBank/DDBJ databases">
        <title>Draft genome for Aliikangiella sp. M105.</title>
        <authorList>
            <person name="Wang G."/>
        </authorList>
    </citation>
    <scope>NUCLEOTIDE SEQUENCE [LARGE SCALE GENOMIC DNA]</scope>
    <source>
        <strain evidence="2 3">M105</strain>
    </source>
</reference>
<evidence type="ECO:0000259" key="1">
    <source>
        <dbReference type="PROSITE" id="PS51819"/>
    </source>
</evidence>
<organism evidence="2 3">
    <name type="scientific">Aliikangiella coralliicola</name>
    <dbReference type="NCBI Taxonomy" id="2592383"/>
    <lineage>
        <taxon>Bacteria</taxon>
        <taxon>Pseudomonadati</taxon>
        <taxon>Pseudomonadota</taxon>
        <taxon>Gammaproteobacteria</taxon>
        <taxon>Oceanospirillales</taxon>
        <taxon>Pleioneaceae</taxon>
        <taxon>Aliikangiella</taxon>
    </lineage>
</organism>
<name>A0A545UIE7_9GAMM</name>
<dbReference type="PANTHER" id="PTHR33993:SF5">
    <property type="entry name" value="GLYOXALASE"/>
    <property type="match status" value="1"/>
</dbReference>
<dbReference type="InterPro" id="IPR041581">
    <property type="entry name" value="Glyoxalase_6"/>
</dbReference>
<dbReference type="EMBL" id="VIKS01000002">
    <property type="protein sequence ID" value="TQV89230.1"/>
    <property type="molecule type" value="Genomic_DNA"/>
</dbReference>
<feature type="domain" description="VOC" evidence="1">
    <location>
        <begin position="6"/>
        <end position="121"/>
    </location>
</feature>
<keyword evidence="3" id="KW-1185">Reference proteome</keyword>
<protein>
    <submittedName>
        <fullName evidence="2">VOC family protein</fullName>
    </submittedName>
</protein>
<evidence type="ECO:0000313" key="3">
    <source>
        <dbReference type="Proteomes" id="UP000315439"/>
    </source>
</evidence>